<dbReference type="Pfam" id="PF22486">
    <property type="entry name" value="MATH_2"/>
    <property type="match status" value="1"/>
</dbReference>
<evidence type="ECO:0000259" key="4">
    <source>
        <dbReference type="PROSITE" id="PS50144"/>
    </source>
</evidence>
<dbReference type="Gene3D" id="2.60.210.10">
    <property type="entry name" value="Apoptosis, Tumor Necrosis Factor Receptor Associated Protein 2, Chain A"/>
    <property type="match status" value="1"/>
</dbReference>
<dbReference type="PROSITE" id="PS50144">
    <property type="entry name" value="MATH"/>
    <property type="match status" value="1"/>
</dbReference>
<dbReference type="Proteomes" id="UP001497457">
    <property type="component" value="Chromosome 11b"/>
</dbReference>
<keyword evidence="6" id="KW-1185">Reference proteome</keyword>
<evidence type="ECO:0000313" key="6">
    <source>
        <dbReference type="Proteomes" id="UP001497457"/>
    </source>
</evidence>
<dbReference type="SMART" id="SM00225">
    <property type="entry name" value="BTB"/>
    <property type="match status" value="1"/>
</dbReference>
<reference evidence="5 6" key="2">
    <citation type="submission" date="2024-10" db="EMBL/GenBank/DDBJ databases">
        <authorList>
            <person name="Ryan C."/>
        </authorList>
    </citation>
    <scope>NUCLEOTIDE SEQUENCE [LARGE SCALE GENOMIC DNA]</scope>
</reference>
<evidence type="ECO:0000256" key="1">
    <source>
        <dbReference type="ARBA" id="ARBA00004906"/>
    </source>
</evidence>
<dbReference type="AlphaFoldDB" id="A0ABC8W080"/>
<dbReference type="PANTHER" id="PTHR26379">
    <property type="entry name" value="BTB/POZ AND MATH DOMAIN-CONTAINING PROTEIN 1"/>
    <property type="match status" value="1"/>
</dbReference>
<protein>
    <submittedName>
        <fullName evidence="5">Uncharacterized protein</fullName>
    </submittedName>
</protein>
<evidence type="ECO:0000313" key="5">
    <source>
        <dbReference type="EMBL" id="CAL4898721.1"/>
    </source>
</evidence>
<sequence length="387" mass="43045">MPPYFPQVMATNAGAASLSAAGRRLSSRCGGSASTIAWQELRGHHKLTIHGCAPSEKKPWSWKVTSKPFEAAGYRWRMSYYPNGASWTSDEHISLYLDLDTIGDAEDVEFSFSLLDRAGNPVPEHTRSKRGCLFHRDASWSCRRGFSRFVKWEDLVASGCLTDDNRFAVRCDIAIVNNVKSYITEKNAGEGPPAARVVVPPPDLPSDLGRLLWKKEGMDVEIRVGGEATFDAHGWLLEARCPELLATAKEKAPGDSGGRRRIEIQDMEPKVFKAMLRYMYTDVLPDEIEEHDTVAMAQGLLAAAHRYKMDRLKLVCEDMLCWCIDVDNVAGTLEVAEKHGCRALKDACEEFLAVPGNLKAVMETEGFEKIKDSCPSVLIEYGLKRLA</sequence>
<dbReference type="Gene3D" id="3.30.710.10">
    <property type="entry name" value="Potassium Channel Kv1.1, Chain A"/>
    <property type="match status" value="1"/>
</dbReference>
<dbReference type="InterPro" id="IPR002083">
    <property type="entry name" value="MATH/TRAF_dom"/>
</dbReference>
<feature type="domain" description="MATH" evidence="4">
    <location>
        <begin position="42"/>
        <end position="173"/>
    </location>
</feature>
<dbReference type="Gene3D" id="1.25.40.420">
    <property type="match status" value="1"/>
</dbReference>
<dbReference type="InterPro" id="IPR011333">
    <property type="entry name" value="SKP1/BTB/POZ_sf"/>
</dbReference>
<dbReference type="CDD" id="cd00121">
    <property type="entry name" value="MATH"/>
    <property type="match status" value="1"/>
</dbReference>
<comment type="pathway">
    <text evidence="1">Protein modification; protein ubiquitination.</text>
</comment>
<dbReference type="InterPro" id="IPR045005">
    <property type="entry name" value="BPM1-6"/>
</dbReference>
<comment type="similarity">
    <text evidence="2">Belongs to the Tdpoz family.</text>
</comment>
<reference evidence="6" key="1">
    <citation type="submission" date="2024-06" db="EMBL/GenBank/DDBJ databases">
        <authorList>
            <person name="Ryan C."/>
        </authorList>
    </citation>
    <scope>NUCLEOTIDE SEQUENCE [LARGE SCALE GENOMIC DNA]</scope>
</reference>
<accession>A0ABC8W080</accession>
<name>A0ABC8W080_9POAL</name>
<dbReference type="InterPro" id="IPR000210">
    <property type="entry name" value="BTB/POZ_dom"/>
</dbReference>
<dbReference type="SUPFAM" id="SSF49599">
    <property type="entry name" value="TRAF domain-like"/>
    <property type="match status" value="1"/>
</dbReference>
<dbReference type="Pfam" id="PF24570">
    <property type="entry name" value="BACK_BPM_SPOP"/>
    <property type="match status" value="1"/>
</dbReference>
<dbReference type="PANTHER" id="PTHR26379:SF355">
    <property type="entry name" value="BTB DOMAIN-CONTAINING PROTEIN"/>
    <property type="match status" value="1"/>
</dbReference>
<gene>
    <name evidence="5" type="ORF">URODEC1_LOCUS7882</name>
</gene>
<feature type="domain" description="BTB" evidence="3">
    <location>
        <begin position="218"/>
        <end position="282"/>
    </location>
</feature>
<dbReference type="SUPFAM" id="SSF54695">
    <property type="entry name" value="POZ domain"/>
    <property type="match status" value="1"/>
</dbReference>
<dbReference type="EMBL" id="OZ075121">
    <property type="protein sequence ID" value="CAL4898721.1"/>
    <property type="molecule type" value="Genomic_DNA"/>
</dbReference>
<dbReference type="PROSITE" id="PS50097">
    <property type="entry name" value="BTB"/>
    <property type="match status" value="1"/>
</dbReference>
<dbReference type="Pfam" id="PF00651">
    <property type="entry name" value="BTB"/>
    <property type="match status" value="1"/>
</dbReference>
<organism evidence="5 6">
    <name type="scientific">Urochloa decumbens</name>
    <dbReference type="NCBI Taxonomy" id="240449"/>
    <lineage>
        <taxon>Eukaryota</taxon>
        <taxon>Viridiplantae</taxon>
        <taxon>Streptophyta</taxon>
        <taxon>Embryophyta</taxon>
        <taxon>Tracheophyta</taxon>
        <taxon>Spermatophyta</taxon>
        <taxon>Magnoliopsida</taxon>
        <taxon>Liliopsida</taxon>
        <taxon>Poales</taxon>
        <taxon>Poaceae</taxon>
        <taxon>PACMAD clade</taxon>
        <taxon>Panicoideae</taxon>
        <taxon>Panicodae</taxon>
        <taxon>Paniceae</taxon>
        <taxon>Melinidinae</taxon>
        <taxon>Urochloa</taxon>
    </lineage>
</organism>
<dbReference type="InterPro" id="IPR008974">
    <property type="entry name" value="TRAF-like"/>
</dbReference>
<evidence type="ECO:0000259" key="3">
    <source>
        <dbReference type="PROSITE" id="PS50097"/>
    </source>
</evidence>
<evidence type="ECO:0000256" key="2">
    <source>
        <dbReference type="ARBA" id="ARBA00010846"/>
    </source>
</evidence>
<dbReference type="InterPro" id="IPR056423">
    <property type="entry name" value="BACK_BPM_SPOP"/>
</dbReference>
<proteinExistence type="inferred from homology"/>